<dbReference type="EMBL" id="PDDY01000004">
    <property type="protein sequence ID" value="PEH36722.1"/>
    <property type="molecule type" value="Genomic_DNA"/>
</dbReference>
<evidence type="ECO:0000256" key="1">
    <source>
        <dbReference type="ARBA" id="ARBA00006484"/>
    </source>
</evidence>
<dbReference type="PRINTS" id="PR00080">
    <property type="entry name" value="SDRFAMILY"/>
</dbReference>
<dbReference type="PROSITE" id="PS00061">
    <property type="entry name" value="ADH_SHORT"/>
    <property type="match status" value="1"/>
</dbReference>
<reference evidence="3" key="1">
    <citation type="submission" date="2017-09" db="EMBL/GenBank/DDBJ databases">
        <title>FDA dAtabase for Regulatory Grade micrObial Sequences (FDA-ARGOS): Supporting development and validation of Infectious Disease Dx tests.</title>
        <authorList>
            <person name="Minogue T."/>
            <person name="Wolcott M."/>
            <person name="Wasieloski L."/>
            <person name="Aguilar W."/>
            <person name="Moore D."/>
            <person name="Tallon L."/>
            <person name="Sadzewicz L."/>
            <person name="Ott S."/>
            <person name="Zhao X."/>
            <person name="Nagaraj S."/>
            <person name="Vavikolanu K."/>
            <person name="Aluvathingal J."/>
            <person name="Nadendla S."/>
            <person name="Sichtig H."/>
        </authorList>
    </citation>
    <scope>NUCLEOTIDE SEQUENCE [LARGE SCALE GENOMIC DNA]</scope>
    <source>
        <strain evidence="3">FDAARGOS_390</strain>
    </source>
</reference>
<sequence length="264" mass="27692">MHIELKGRRAIVTGSTAGIGRAIAEGLARAGASVVINGRTPARVDAALREMRALLPGAELTGVAADVATAQGCADLVAQAPDADILVNNAGTARPNNFFDQTDQEWLDLLQLNVLSGVRLSRHYLPRMTARNWGRVVFISSESALNIPKEMIDYGVSKTALLAVSRGLAELVAGSGVTVNAVVPGPTGSEGLSGWMKATAEEHGITPAQAEQEFLKTMRPTTLIQRFSTTEEVANMVVYVASEQASATTGAALRVDGGVLRSIS</sequence>
<dbReference type="SUPFAM" id="SSF51735">
    <property type="entry name" value="NAD(P)-binding Rossmann-fold domains"/>
    <property type="match status" value="1"/>
</dbReference>
<accession>A0A2A7RZP4</accession>
<dbReference type="InterPro" id="IPR036291">
    <property type="entry name" value="NAD(P)-bd_dom_sf"/>
</dbReference>
<dbReference type="PRINTS" id="PR00081">
    <property type="entry name" value="GDHRDH"/>
</dbReference>
<name>A0A2A7RZP4_BURGA</name>
<dbReference type="Gene3D" id="3.40.50.720">
    <property type="entry name" value="NAD(P)-binding Rossmann-like Domain"/>
    <property type="match status" value="1"/>
</dbReference>
<dbReference type="InterPro" id="IPR020904">
    <property type="entry name" value="Sc_DH/Rdtase_CS"/>
</dbReference>
<dbReference type="RefSeq" id="WP_047836874.1">
    <property type="nucleotide sequence ID" value="NZ_CADEPO010000001.1"/>
</dbReference>
<dbReference type="InterPro" id="IPR050259">
    <property type="entry name" value="SDR"/>
</dbReference>
<evidence type="ECO:0000313" key="2">
    <source>
        <dbReference type="EMBL" id="PEH36722.1"/>
    </source>
</evidence>
<dbReference type="GO" id="GO:0032787">
    <property type="term" value="P:monocarboxylic acid metabolic process"/>
    <property type="evidence" value="ECO:0007669"/>
    <property type="project" value="UniProtKB-ARBA"/>
</dbReference>
<dbReference type="PANTHER" id="PTHR42879:SF6">
    <property type="entry name" value="NADPH-DEPENDENT REDUCTASE BACG"/>
    <property type="match status" value="1"/>
</dbReference>
<dbReference type="Pfam" id="PF13561">
    <property type="entry name" value="adh_short_C2"/>
    <property type="match status" value="1"/>
</dbReference>
<dbReference type="PANTHER" id="PTHR42879">
    <property type="entry name" value="3-OXOACYL-(ACYL-CARRIER-PROTEIN) REDUCTASE"/>
    <property type="match status" value="1"/>
</dbReference>
<proteinExistence type="inferred from homology"/>
<comment type="similarity">
    <text evidence="1">Belongs to the short-chain dehydrogenases/reductases (SDR) family.</text>
</comment>
<dbReference type="FunFam" id="3.40.50.720:FF:000084">
    <property type="entry name" value="Short-chain dehydrogenase reductase"/>
    <property type="match status" value="1"/>
</dbReference>
<dbReference type="AlphaFoldDB" id="A0A2A7RZP4"/>
<comment type="caution">
    <text evidence="2">The sequence shown here is derived from an EMBL/GenBank/DDBJ whole genome shotgun (WGS) entry which is preliminary data.</text>
</comment>
<dbReference type="Proteomes" id="UP000220629">
    <property type="component" value="Unassembled WGS sequence"/>
</dbReference>
<gene>
    <name evidence="2" type="ORF">CRM94_19120</name>
</gene>
<protein>
    <submittedName>
        <fullName evidence="2">Oxidoreductase</fullName>
    </submittedName>
</protein>
<organism evidence="2 3">
    <name type="scientific">Burkholderia gladioli</name>
    <name type="common">Pseudomonas marginata</name>
    <name type="synonym">Phytomonas marginata</name>
    <dbReference type="NCBI Taxonomy" id="28095"/>
    <lineage>
        <taxon>Bacteria</taxon>
        <taxon>Pseudomonadati</taxon>
        <taxon>Pseudomonadota</taxon>
        <taxon>Betaproteobacteria</taxon>
        <taxon>Burkholderiales</taxon>
        <taxon>Burkholderiaceae</taxon>
        <taxon>Burkholderia</taxon>
    </lineage>
</organism>
<dbReference type="InterPro" id="IPR002347">
    <property type="entry name" value="SDR_fam"/>
</dbReference>
<evidence type="ECO:0000313" key="3">
    <source>
        <dbReference type="Proteomes" id="UP000220629"/>
    </source>
</evidence>